<dbReference type="GO" id="GO:0016020">
    <property type="term" value="C:membrane"/>
    <property type="evidence" value="ECO:0007669"/>
    <property type="project" value="InterPro"/>
</dbReference>
<evidence type="ECO:0000256" key="14">
    <source>
        <dbReference type="ARBA" id="ARBA00042865"/>
    </source>
</evidence>
<evidence type="ECO:0000256" key="10">
    <source>
        <dbReference type="ARBA" id="ARBA00023034"/>
    </source>
</evidence>
<evidence type="ECO:0000256" key="1">
    <source>
        <dbReference type="ARBA" id="ARBA00004323"/>
    </source>
</evidence>
<keyword evidence="9" id="KW-1133">Transmembrane helix</keyword>
<dbReference type="GO" id="GO:0030158">
    <property type="term" value="F:protein xylosyltransferase activity"/>
    <property type="evidence" value="ECO:0007669"/>
    <property type="project" value="InterPro"/>
</dbReference>
<keyword evidence="3" id="KW-0328">Glycosyltransferase</keyword>
<keyword evidence="4 15" id="KW-0808">Transferase</keyword>
<dbReference type="AlphaFoldDB" id="A0AAW4DP72"/>
<keyword evidence="13" id="KW-0325">Glycoprotein</keyword>
<dbReference type="GO" id="GO:0046872">
    <property type="term" value="F:metal ion binding"/>
    <property type="evidence" value="ECO:0007669"/>
    <property type="project" value="UniProtKB-KW"/>
</dbReference>
<evidence type="ECO:0000256" key="6">
    <source>
        <dbReference type="ARBA" id="ARBA00022723"/>
    </source>
</evidence>
<comment type="subcellular location">
    <subcellularLocation>
        <location evidence="2">Endoplasmic reticulum membrane</location>
        <topology evidence="2">Single-pass type II membrane protein</topology>
    </subcellularLocation>
    <subcellularLocation>
        <location evidence="1">Golgi apparatus membrane</location>
        <topology evidence="1">Single-pass type II membrane protein</topology>
    </subcellularLocation>
</comment>
<evidence type="ECO:0000256" key="8">
    <source>
        <dbReference type="ARBA" id="ARBA00022968"/>
    </source>
</evidence>
<evidence type="ECO:0000256" key="2">
    <source>
        <dbReference type="ARBA" id="ARBA00004648"/>
    </source>
</evidence>
<keyword evidence="6" id="KW-0479">Metal-binding</keyword>
<evidence type="ECO:0000256" key="12">
    <source>
        <dbReference type="ARBA" id="ARBA00023157"/>
    </source>
</evidence>
<comment type="caution">
    <text evidence="15">The sequence shown here is derived from an EMBL/GenBank/DDBJ whole genome shotgun (WGS) entry which is preliminary data.</text>
</comment>
<gene>
    <name evidence="15" type="ORF">HYQ56_1726</name>
</gene>
<keyword evidence="8" id="KW-0735">Signal-anchor</keyword>
<dbReference type="Pfam" id="PF02485">
    <property type="entry name" value="Branch"/>
    <property type="match status" value="1"/>
</dbReference>
<sequence>MKHAILVMGHGNQCAVLQKTIDILDNKDIDFFIHWDKKYKKPNVTARFSSIFFVQPRLNIVWGTDTQIKCEALLLKKAYKSPKEYAMFHLISAMDMPLMDAKYFKTFFDGKRSYLGFDDNDKMVETRVRYYYPFSSINFRKHPVWTKVIITSNRILRINRWKKYKTIAINKGPNWFSLKREDVLKIINSDLTKFYHSYCADEIFIQTLLPQLNTHQDNDNFEALRYIDWKRGQPYQFQMSDVNELKKVKNTNYAFARKVSNPELIEKVFD</sequence>
<evidence type="ECO:0000256" key="7">
    <source>
        <dbReference type="ARBA" id="ARBA00022824"/>
    </source>
</evidence>
<dbReference type="GO" id="GO:0050650">
    <property type="term" value="P:chondroitin sulfate proteoglycan biosynthetic process"/>
    <property type="evidence" value="ECO:0007669"/>
    <property type="project" value="TreeGrafter"/>
</dbReference>
<protein>
    <recommendedName>
        <fullName evidence="14">Peptide O-xylosyltransferase</fullName>
    </recommendedName>
</protein>
<evidence type="ECO:0000256" key="4">
    <source>
        <dbReference type="ARBA" id="ARBA00022679"/>
    </source>
</evidence>
<evidence type="ECO:0000256" key="3">
    <source>
        <dbReference type="ARBA" id="ARBA00022676"/>
    </source>
</evidence>
<dbReference type="GO" id="GO:0015012">
    <property type="term" value="P:heparan sulfate proteoglycan biosynthetic process"/>
    <property type="evidence" value="ECO:0007669"/>
    <property type="project" value="TreeGrafter"/>
</dbReference>
<keyword evidence="10" id="KW-0333">Golgi apparatus</keyword>
<dbReference type="RefSeq" id="WP_198566729.1">
    <property type="nucleotide sequence ID" value="NZ_JACCPP010000026.1"/>
</dbReference>
<dbReference type="PANTHER" id="PTHR46025:SF3">
    <property type="entry name" value="XYLOSYLTRANSFERASE OXT"/>
    <property type="match status" value="1"/>
</dbReference>
<keyword evidence="5" id="KW-0812">Transmembrane</keyword>
<evidence type="ECO:0000313" key="15">
    <source>
        <dbReference type="EMBL" id="MBI1708738.1"/>
    </source>
</evidence>
<keyword evidence="11" id="KW-0472">Membrane</keyword>
<proteinExistence type="predicted"/>
<evidence type="ECO:0000313" key="16">
    <source>
        <dbReference type="Proteomes" id="UP001194414"/>
    </source>
</evidence>
<organism evidence="15 16">
    <name type="scientific">Lactobacillus crispatus</name>
    <dbReference type="NCBI Taxonomy" id="47770"/>
    <lineage>
        <taxon>Bacteria</taxon>
        <taxon>Bacillati</taxon>
        <taxon>Bacillota</taxon>
        <taxon>Bacilli</taxon>
        <taxon>Lactobacillales</taxon>
        <taxon>Lactobacillaceae</taxon>
        <taxon>Lactobacillus</taxon>
    </lineage>
</organism>
<dbReference type="InterPro" id="IPR043538">
    <property type="entry name" value="XYLT"/>
</dbReference>
<evidence type="ECO:0000256" key="9">
    <source>
        <dbReference type="ARBA" id="ARBA00022989"/>
    </source>
</evidence>
<keyword evidence="12" id="KW-1015">Disulfide bond</keyword>
<dbReference type="InterPro" id="IPR003406">
    <property type="entry name" value="Glyco_trans_14"/>
</dbReference>
<dbReference type="PANTHER" id="PTHR46025">
    <property type="entry name" value="XYLOSYLTRANSFERASE OXT"/>
    <property type="match status" value="1"/>
</dbReference>
<dbReference type="EMBL" id="JACCPP010000026">
    <property type="protein sequence ID" value="MBI1708738.1"/>
    <property type="molecule type" value="Genomic_DNA"/>
</dbReference>
<keyword evidence="7" id="KW-0256">Endoplasmic reticulum</keyword>
<reference evidence="15" key="1">
    <citation type="submission" date="2020-07" db="EMBL/GenBank/DDBJ databases">
        <title>Comparative genomics analyses of Lactobacillus crispatus isolated from different ecological niches.</title>
        <authorList>
            <person name="Mancino W."/>
            <person name="Mancabelli L."/>
            <person name="Lugli G.A."/>
            <person name="Milani C."/>
            <person name="Viappiani A."/>
            <person name="Anzalone R."/>
            <person name="Longhi G."/>
            <person name="Ventura M."/>
            <person name="Turroni F."/>
        </authorList>
    </citation>
    <scope>NUCLEOTIDE SEQUENCE</scope>
    <source>
        <strain evidence="15">LB65</strain>
    </source>
</reference>
<evidence type="ECO:0000256" key="11">
    <source>
        <dbReference type="ARBA" id="ARBA00023136"/>
    </source>
</evidence>
<name>A0AAW4DP72_9LACO</name>
<evidence type="ECO:0000256" key="13">
    <source>
        <dbReference type="ARBA" id="ARBA00023180"/>
    </source>
</evidence>
<dbReference type="Proteomes" id="UP001194414">
    <property type="component" value="Unassembled WGS sequence"/>
</dbReference>
<accession>A0AAW4DP72</accession>
<evidence type="ECO:0000256" key="5">
    <source>
        <dbReference type="ARBA" id="ARBA00022692"/>
    </source>
</evidence>